<gene>
    <name evidence="1" type="ORF">GSF08_03785</name>
</gene>
<dbReference type="RefSeq" id="WP_160624481.1">
    <property type="nucleotide sequence ID" value="NZ_WUUQ01000001.1"/>
</dbReference>
<evidence type="ECO:0000313" key="2">
    <source>
        <dbReference type="Proteomes" id="UP000434036"/>
    </source>
</evidence>
<protein>
    <submittedName>
        <fullName evidence="1">Uncharacterized protein</fullName>
    </submittedName>
</protein>
<evidence type="ECO:0000313" key="1">
    <source>
        <dbReference type="EMBL" id="MXQ73056.1"/>
    </source>
</evidence>
<dbReference type="AlphaFoldDB" id="A0A6N8U4E9"/>
<proteinExistence type="predicted"/>
<accession>A0A6N8U4E9</accession>
<name>A0A6N8U4E9_9FIRM</name>
<dbReference type="EMBL" id="WUUQ01000001">
    <property type="protein sequence ID" value="MXQ73056.1"/>
    <property type="molecule type" value="Genomic_DNA"/>
</dbReference>
<dbReference type="Proteomes" id="UP000434036">
    <property type="component" value="Unassembled WGS sequence"/>
</dbReference>
<organism evidence="1 2">
    <name type="scientific">Copranaerobaculum intestinale</name>
    <dbReference type="NCBI Taxonomy" id="2692629"/>
    <lineage>
        <taxon>Bacteria</taxon>
        <taxon>Bacillati</taxon>
        <taxon>Bacillota</taxon>
        <taxon>Erysipelotrichia</taxon>
        <taxon>Erysipelotrichales</taxon>
        <taxon>Erysipelotrichaceae</taxon>
        <taxon>Copranaerobaculum</taxon>
    </lineage>
</organism>
<sequence>MPKLTKSQKLEWAFFISTENGRRTYNSQCRKCVFDCKQSFRADIVCCPKFKSKRQKYYQPNKSGQQHLETN</sequence>
<reference evidence="1 2" key="2">
    <citation type="submission" date="2020-01" db="EMBL/GenBank/DDBJ databases">
        <title>Clostridiaceae sp. nov. isolated from the gut of human by culturomics.</title>
        <authorList>
            <person name="Chang Y."/>
        </authorList>
    </citation>
    <scope>NUCLEOTIDE SEQUENCE [LARGE SCALE GENOMIC DNA]</scope>
    <source>
        <strain evidence="1 2">DONG20-135</strain>
    </source>
</reference>
<keyword evidence="2" id="KW-1185">Reference proteome</keyword>
<reference evidence="1 2" key="1">
    <citation type="submission" date="2019-12" db="EMBL/GenBank/DDBJ databases">
        <authorList>
            <person name="Yang R."/>
        </authorList>
    </citation>
    <scope>NUCLEOTIDE SEQUENCE [LARGE SCALE GENOMIC DNA]</scope>
    <source>
        <strain evidence="1 2">DONG20-135</strain>
    </source>
</reference>
<comment type="caution">
    <text evidence="1">The sequence shown here is derived from an EMBL/GenBank/DDBJ whole genome shotgun (WGS) entry which is preliminary data.</text>
</comment>